<sequence>MPDRSTCSQHSVWVVTLTTAVFTSILLGFAVAISTSTTMPALHPTCDTKYDPLFWQRLTQLFVHETVLLCLISPAVRQHTRDRIHLPGRPWFFLAVVCSAVFEVLAVTCYAAACWNPGWTAAIFMDWVADVTLVGAAAQLAGGIARSRQRPRSTMVLSSRSATPSGPRSQQQQQQAS</sequence>
<feature type="transmembrane region" description="Helical" evidence="2">
    <location>
        <begin position="119"/>
        <end position="145"/>
    </location>
</feature>
<evidence type="ECO:0000256" key="1">
    <source>
        <dbReference type="SAM" id="MobiDB-lite"/>
    </source>
</evidence>
<keyword evidence="2" id="KW-0472">Membrane</keyword>
<protein>
    <recommendedName>
        <fullName evidence="5">EXPERA domain-containing protein</fullName>
    </recommendedName>
</protein>
<keyword evidence="2" id="KW-1133">Transmembrane helix</keyword>
<evidence type="ECO:0008006" key="5">
    <source>
        <dbReference type="Google" id="ProtNLM"/>
    </source>
</evidence>
<dbReference type="EMBL" id="JAPCWZ010000007">
    <property type="protein sequence ID" value="KAK8855678.1"/>
    <property type="molecule type" value="Genomic_DNA"/>
</dbReference>
<evidence type="ECO:0000313" key="3">
    <source>
        <dbReference type="EMBL" id="KAK8855678.1"/>
    </source>
</evidence>
<gene>
    <name evidence="3" type="ORF">PGQ11_011590</name>
</gene>
<organism evidence="3 4">
    <name type="scientific">Apiospora arundinis</name>
    <dbReference type="NCBI Taxonomy" id="335852"/>
    <lineage>
        <taxon>Eukaryota</taxon>
        <taxon>Fungi</taxon>
        <taxon>Dikarya</taxon>
        <taxon>Ascomycota</taxon>
        <taxon>Pezizomycotina</taxon>
        <taxon>Sordariomycetes</taxon>
        <taxon>Xylariomycetidae</taxon>
        <taxon>Amphisphaeriales</taxon>
        <taxon>Apiosporaceae</taxon>
        <taxon>Apiospora</taxon>
    </lineage>
</organism>
<accession>A0ABR2I0M8</accession>
<evidence type="ECO:0000256" key="2">
    <source>
        <dbReference type="SAM" id="Phobius"/>
    </source>
</evidence>
<feature type="compositionally biased region" description="Polar residues" evidence="1">
    <location>
        <begin position="155"/>
        <end position="169"/>
    </location>
</feature>
<feature type="region of interest" description="Disordered" evidence="1">
    <location>
        <begin position="149"/>
        <end position="177"/>
    </location>
</feature>
<feature type="transmembrane region" description="Helical" evidence="2">
    <location>
        <begin position="12"/>
        <end position="33"/>
    </location>
</feature>
<reference evidence="3 4" key="1">
    <citation type="journal article" date="2024" name="IMA Fungus">
        <title>Apiospora arundinis, a panoply of carbohydrate-active enzymes and secondary metabolites.</title>
        <authorList>
            <person name="Sorensen T."/>
            <person name="Petersen C."/>
            <person name="Muurmann A.T."/>
            <person name="Christiansen J.V."/>
            <person name="Brundto M.L."/>
            <person name="Overgaard C.K."/>
            <person name="Boysen A.T."/>
            <person name="Wollenberg R.D."/>
            <person name="Larsen T.O."/>
            <person name="Sorensen J.L."/>
            <person name="Nielsen K.L."/>
            <person name="Sondergaard T.E."/>
        </authorList>
    </citation>
    <scope>NUCLEOTIDE SEQUENCE [LARGE SCALE GENOMIC DNA]</scope>
    <source>
        <strain evidence="3 4">AAU 773</strain>
    </source>
</reference>
<keyword evidence="2" id="KW-0812">Transmembrane</keyword>
<proteinExistence type="predicted"/>
<evidence type="ECO:0000313" key="4">
    <source>
        <dbReference type="Proteomes" id="UP001390339"/>
    </source>
</evidence>
<feature type="transmembrane region" description="Helical" evidence="2">
    <location>
        <begin position="92"/>
        <end position="113"/>
    </location>
</feature>
<name>A0ABR2I0M8_9PEZI</name>
<comment type="caution">
    <text evidence="3">The sequence shown here is derived from an EMBL/GenBank/DDBJ whole genome shotgun (WGS) entry which is preliminary data.</text>
</comment>
<dbReference type="Proteomes" id="UP001390339">
    <property type="component" value="Unassembled WGS sequence"/>
</dbReference>
<keyword evidence="4" id="KW-1185">Reference proteome</keyword>